<dbReference type="PANTHER" id="PTHR33273:SF4">
    <property type="entry name" value="ENDONUCLEASE_EXONUCLEASE_PHOSPHATASE DOMAIN-CONTAINING PROTEIN"/>
    <property type="match status" value="1"/>
</dbReference>
<keyword evidence="1" id="KW-0479">Metal-binding</keyword>
<reference evidence="4" key="1">
    <citation type="submission" date="2023-07" db="EMBL/GenBank/DDBJ databases">
        <title>Chromosome-level genome assembly of Artemia franciscana.</title>
        <authorList>
            <person name="Jo E."/>
        </authorList>
    </citation>
    <scope>NUCLEOTIDE SEQUENCE</scope>
    <source>
        <tissue evidence="4">Whole body</tissue>
    </source>
</reference>
<proteinExistence type="predicted"/>
<feature type="domain" description="CCHC-type" evidence="3">
    <location>
        <begin position="197"/>
        <end position="211"/>
    </location>
</feature>
<feature type="region of interest" description="Disordered" evidence="2">
    <location>
        <begin position="367"/>
        <end position="391"/>
    </location>
</feature>
<keyword evidence="5" id="KW-1185">Reference proteome</keyword>
<dbReference type="EMBL" id="JAVRJZ010000004">
    <property type="protein sequence ID" value="KAK2724009.1"/>
    <property type="molecule type" value="Genomic_DNA"/>
</dbReference>
<comment type="caution">
    <text evidence="4">The sequence shown here is derived from an EMBL/GenBank/DDBJ whole genome shotgun (WGS) entry which is preliminary data.</text>
</comment>
<sequence>MARGQKGVTDGNQNELYILGHLTKGGSGSNSPKQTGKVPEAAKGYVAKKLSILLKASGIKEGYGEVMNRSGPGGSIVIHVKNELYAQKILEMKEIKFNEDLIVFEKGDKDTMFKNKIAKRIGVMFMDKEVASYEETKQELLENESVSEIRLMGKPSDERNTFGVIITYKADQEFPTSIVVWGIRKHVSQYLPQPEQCFRCQRFGHRALECRGKERCMICAGAHSNKDSTSSGDMGTTKCINCGKNHTANSKECLIRQERALILKKAILEDLQCMKQEKKNASTQLQLPPNFQDENAFPQLVSKNSFPSDTQENGINKQALATLSKMVEKQNELITKLSNIVTSLIMIIPTTTANKKKLKEIKKKMQEIKEESETEENSEEHDSDEAMENQVFNSKRKTNILQRKKKLVTDGSPEFGVVKVTNTKDKAINIVNYYNNRTGNFSKSQFRKILKETEHPKIIIGDFNLHHTLWNDSHTEDGKAKELIEILIDPDERIALATPKNLATRLNKTTGKTTTLDLTIISSELAADLTVYSKGDFDSDHFIIFTDTEFGPQPSACETREKWSFSHKRIAKWKEEISKLNLPNLKTLPTEDAIKEVTEKMIEAGKKHLAIKGSQGLKKKTYNSTPGWTAKCEAIKKKRRDLRNQLKKSWNSGNINISASRLKAEINKVTAQLRLTVKEERYKAWIWKLMKNSEETFLQDACGGILRNT</sequence>
<evidence type="ECO:0000313" key="4">
    <source>
        <dbReference type="EMBL" id="KAK2724009.1"/>
    </source>
</evidence>
<evidence type="ECO:0000259" key="3">
    <source>
        <dbReference type="PROSITE" id="PS50158"/>
    </source>
</evidence>
<gene>
    <name evidence="4" type="ORF">QYM36_002374</name>
</gene>
<evidence type="ECO:0000256" key="2">
    <source>
        <dbReference type="SAM" id="MobiDB-lite"/>
    </source>
</evidence>
<dbReference type="PANTHER" id="PTHR33273">
    <property type="entry name" value="DOMAIN-CONTAINING PROTEIN, PUTATIVE-RELATED"/>
    <property type="match status" value="1"/>
</dbReference>
<keyword evidence="1" id="KW-0862">Zinc</keyword>
<dbReference type="InterPro" id="IPR036691">
    <property type="entry name" value="Endo/exonu/phosph_ase_sf"/>
</dbReference>
<dbReference type="InterPro" id="IPR005135">
    <property type="entry name" value="Endo/exonuclease/phosphatase"/>
</dbReference>
<accession>A0AA88I9G8</accession>
<dbReference type="AlphaFoldDB" id="A0AA88I9G8"/>
<dbReference type="GO" id="GO:0008270">
    <property type="term" value="F:zinc ion binding"/>
    <property type="evidence" value="ECO:0007669"/>
    <property type="project" value="UniProtKB-KW"/>
</dbReference>
<evidence type="ECO:0000256" key="1">
    <source>
        <dbReference type="PROSITE-ProRule" id="PRU00047"/>
    </source>
</evidence>
<evidence type="ECO:0000313" key="5">
    <source>
        <dbReference type="Proteomes" id="UP001187531"/>
    </source>
</evidence>
<protein>
    <recommendedName>
        <fullName evidence="3">CCHC-type domain-containing protein</fullName>
    </recommendedName>
</protein>
<dbReference type="SUPFAM" id="SSF56219">
    <property type="entry name" value="DNase I-like"/>
    <property type="match status" value="1"/>
</dbReference>
<dbReference type="Proteomes" id="UP001187531">
    <property type="component" value="Unassembled WGS sequence"/>
</dbReference>
<name>A0AA88I9G8_ARTSF</name>
<dbReference type="GO" id="GO:0003676">
    <property type="term" value="F:nucleic acid binding"/>
    <property type="evidence" value="ECO:0007669"/>
    <property type="project" value="InterPro"/>
</dbReference>
<dbReference type="Pfam" id="PF14529">
    <property type="entry name" value="Exo_endo_phos_2"/>
    <property type="match status" value="1"/>
</dbReference>
<feature type="compositionally biased region" description="Acidic residues" evidence="2">
    <location>
        <begin position="372"/>
        <end position="387"/>
    </location>
</feature>
<dbReference type="Gene3D" id="3.60.10.10">
    <property type="entry name" value="Endonuclease/exonuclease/phosphatase"/>
    <property type="match status" value="1"/>
</dbReference>
<dbReference type="InterPro" id="IPR001878">
    <property type="entry name" value="Znf_CCHC"/>
</dbReference>
<keyword evidence="1" id="KW-0863">Zinc-finger</keyword>
<dbReference type="GO" id="GO:0003824">
    <property type="term" value="F:catalytic activity"/>
    <property type="evidence" value="ECO:0007669"/>
    <property type="project" value="InterPro"/>
</dbReference>
<dbReference type="PROSITE" id="PS50158">
    <property type="entry name" value="ZF_CCHC"/>
    <property type="match status" value="1"/>
</dbReference>
<organism evidence="4 5">
    <name type="scientific">Artemia franciscana</name>
    <name type="common">Brine shrimp</name>
    <name type="synonym">Artemia sanfranciscana</name>
    <dbReference type="NCBI Taxonomy" id="6661"/>
    <lineage>
        <taxon>Eukaryota</taxon>
        <taxon>Metazoa</taxon>
        <taxon>Ecdysozoa</taxon>
        <taxon>Arthropoda</taxon>
        <taxon>Crustacea</taxon>
        <taxon>Branchiopoda</taxon>
        <taxon>Anostraca</taxon>
        <taxon>Artemiidae</taxon>
        <taxon>Artemia</taxon>
    </lineage>
</organism>